<evidence type="ECO:0000256" key="1">
    <source>
        <dbReference type="ARBA" id="ARBA00005536"/>
    </source>
</evidence>
<dbReference type="Gene3D" id="1.20.1260.60">
    <property type="entry name" value="Vacuolar protein sorting-associated protein Ist1"/>
    <property type="match status" value="1"/>
</dbReference>
<dbReference type="InterPro" id="IPR042277">
    <property type="entry name" value="IST1-like"/>
</dbReference>
<accession>A0A371EJ03</accession>
<dbReference type="GO" id="GO:0015031">
    <property type="term" value="P:protein transport"/>
    <property type="evidence" value="ECO:0007669"/>
    <property type="project" value="InterPro"/>
</dbReference>
<dbReference type="EMBL" id="QJKJ01013621">
    <property type="protein sequence ID" value="RDX66038.1"/>
    <property type="molecule type" value="Genomic_DNA"/>
</dbReference>
<dbReference type="Pfam" id="PF03398">
    <property type="entry name" value="Ist1"/>
    <property type="match status" value="1"/>
</dbReference>
<evidence type="ECO:0000313" key="3">
    <source>
        <dbReference type="EMBL" id="RDX66038.1"/>
    </source>
</evidence>
<dbReference type="AlphaFoldDB" id="A0A371EJ03"/>
<evidence type="ECO:0008006" key="5">
    <source>
        <dbReference type="Google" id="ProtNLM"/>
    </source>
</evidence>
<dbReference type="OrthoDB" id="29853at2759"/>
<feature type="compositionally biased region" description="Polar residues" evidence="2">
    <location>
        <begin position="406"/>
        <end position="424"/>
    </location>
</feature>
<dbReference type="STRING" id="157652.A0A371EJ03"/>
<reference evidence="3" key="1">
    <citation type="submission" date="2018-05" db="EMBL/GenBank/DDBJ databases">
        <title>Draft genome of Mucuna pruriens seed.</title>
        <authorList>
            <person name="Nnadi N.E."/>
            <person name="Vos R."/>
            <person name="Hasami M.H."/>
            <person name="Devisetty U.K."/>
            <person name="Aguiy J.C."/>
        </authorList>
    </citation>
    <scope>NUCLEOTIDE SEQUENCE [LARGE SCALE GENOMIC DNA]</scope>
    <source>
        <strain evidence="3">JCA_2017</strain>
    </source>
</reference>
<comment type="similarity">
    <text evidence="1">Belongs to the IST1 family.</text>
</comment>
<gene>
    <name evidence="3" type="ORF">CR513_55240</name>
</gene>
<protein>
    <recommendedName>
        <fullName evidence="5">IST1-like protein</fullName>
    </recommendedName>
</protein>
<dbReference type="PANTHER" id="PTHR12161">
    <property type="entry name" value="IST1 FAMILY MEMBER"/>
    <property type="match status" value="1"/>
</dbReference>
<name>A0A371EJ03_MUCPR</name>
<feature type="region of interest" description="Disordered" evidence="2">
    <location>
        <begin position="268"/>
        <end position="336"/>
    </location>
</feature>
<feature type="non-terminal residue" evidence="3">
    <location>
        <position position="1"/>
    </location>
</feature>
<comment type="caution">
    <text evidence="3">The sequence shown here is derived from an EMBL/GenBank/DDBJ whole genome shotgun (WGS) entry which is preliminary data.</text>
</comment>
<organism evidence="3 4">
    <name type="scientific">Mucuna pruriens</name>
    <name type="common">Velvet bean</name>
    <name type="synonym">Dolichos pruriens</name>
    <dbReference type="NCBI Taxonomy" id="157652"/>
    <lineage>
        <taxon>Eukaryota</taxon>
        <taxon>Viridiplantae</taxon>
        <taxon>Streptophyta</taxon>
        <taxon>Embryophyta</taxon>
        <taxon>Tracheophyta</taxon>
        <taxon>Spermatophyta</taxon>
        <taxon>Magnoliopsida</taxon>
        <taxon>eudicotyledons</taxon>
        <taxon>Gunneridae</taxon>
        <taxon>Pentapetalae</taxon>
        <taxon>rosids</taxon>
        <taxon>fabids</taxon>
        <taxon>Fabales</taxon>
        <taxon>Fabaceae</taxon>
        <taxon>Papilionoideae</taxon>
        <taxon>50 kb inversion clade</taxon>
        <taxon>NPAAA clade</taxon>
        <taxon>indigoferoid/millettioid clade</taxon>
        <taxon>Phaseoleae</taxon>
        <taxon>Mucuna</taxon>
    </lineage>
</organism>
<dbReference type="InterPro" id="IPR005061">
    <property type="entry name" value="Ist1"/>
</dbReference>
<feature type="compositionally biased region" description="Basic and acidic residues" evidence="2">
    <location>
        <begin position="354"/>
        <end position="385"/>
    </location>
</feature>
<feature type="compositionally biased region" description="Basic and acidic residues" evidence="2">
    <location>
        <begin position="282"/>
        <end position="295"/>
    </location>
</feature>
<sequence>MFDALLKPKFYTNKSRLKLIKTRLETILKKRNAVQKFLKKDIYDLLRSALDYNAYGRVMRLFILLSIGWLCKIVSKSSNGPHLALIQFYACSVSLVVKHFTLEQAEGLLVEQNMSSCYEFIAKFASCISGHVRDLCKQRDFPNECKEAIQSLIYAAARFSDLPELRELRALFTGKFGNTLEPYISKEFVEKLRQDPPSKEMKIQLLLDLAQEFSIEWDSKALEQRLNSPPQFHQEKAKHDPLNDHVDVKCHKNNDVTVSKIDDLVTGGEQRDASDIRTTSKGNERDTLSQGRDDISDAYWRVQSSTDDETTTDSTSLDGHKARSSSLGSVSEDEAEIKRPLSYKFVPPPYVKEKLNKGESNLKKPTESEALHEKESNHDLHEPVVPKKPIPRSVRRRPLKPPPEDNTVSDPKTGGTAKQHQQTKLADKGDSREDKEERIMDGLLMHYSKKQCPHESGIGKAYPKAYPLQRLECDNGHTKSNSFVPLVRGISLPPEDTISMETLKTHGRATSLVPEMMRTARHVHPCLPDYDDLSARLAALRNTTQSA</sequence>
<evidence type="ECO:0000313" key="4">
    <source>
        <dbReference type="Proteomes" id="UP000257109"/>
    </source>
</evidence>
<dbReference type="Proteomes" id="UP000257109">
    <property type="component" value="Unassembled WGS sequence"/>
</dbReference>
<proteinExistence type="inferred from homology"/>
<keyword evidence="4" id="KW-1185">Reference proteome</keyword>
<feature type="compositionally biased region" description="Basic residues" evidence="2">
    <location>
        <begin position="389"/>
        <end position="399"/>
    </location>
</feature>
<feature type="compositionally biased region" description="Basic and acidic residues" evidence="2">
    <location>
        <begin position="425"/>
        <end position="435"/>
    </location>
</feature>
<dbReference type="PANTHER" id="PTHR12161:SF46">
    <property type="entry name" value="VACUOLAR PROTEIN SORTING-ASSOCIATED PROTEIN IST1-RELATED"/>
    <property type="match status" value="1"/>
</dbReference>
<feature type="region of interest" description="Disordered" evidence="2">
    <location>
        <begin position="354"/>
        <end position="435"/>
    </location>
</feature>
<evidence type="ECO:0000256" key="2">
    <source>
        <dbReference type="SAM" id="MobiDB-lite"/>
    </source>
</evidence>